<dbReference type="RefSeq" id="WP_242937081.1">
    <property type="nucleotide sequence ID" value="NZ_CP094326.1"/>
</dbReference>
<feature type="domain" description="Putative auto-transporter adhesin head GIN" evidence="3">
    <location>
        <begin position="43"/>
        <end position="227"/>
    </location>
</feature>
<dbReference type="PANTHER" id="PTHR39200:SF1">
    <property type="entry name" value="AUTO-TRANSPORTER ADHESIN HEAD GIN DOMAIN-CONTAINING PROTEIN-RELATED"/>
    <property type="match status" value="1"/>
</dbReference>
<accession>A0ABY3YLL2</accession>
<evidence type="ECO:0000259" key="3">
    <source>
        <dbReference type="Pfam" id="PF10988"/>
    </source>
</evidence>
<proteinExistence type="predicted"/>
<keyword evidence="5" id="KW-1185">Reference proteome</keyword>
<dbReference type="InterPro" id="IPR021255">
    <property type="entry name" value="DUF2807"/>
</dbReference>
<dbReference type="Proteomes" id="UP000829476">
    <property type="component" value="Chromosome"/>
</dbReference>
<name>A0ABY3YLL2_9FLAO</name>
<evidence type="ECO:0000256" key="2">
    <source>
        <dbReference type="SAM" id="SignalP"/>
    </source>
</evidence>
<evidence type="ECO:0000313" key="5">
    <source>
        <dbReference type="Proteomes" id="UP000829476"/>
    </source>
</evidence>
<dbReference type="Gene3D" id="2.160.20.120">
    <property type="match status" value="1"/>
</dbReference>
<sequence length="243" mass="25690">MKKSVLFLLVITFTSTVNAQLWGSKKITGNGNVTTETRNVGSYDEVNVAGFFDIVLVKGKEGKVSIEAEENLLDHIITEVDGEKLKIKTEKGYNLSTSRGHKVLITVPFDDISGVYMSGSGDIVSKHEIKAAHFRTGLSGSGDIRLNVNSETTEANISGSGDISLNGYTTTFECAISGSGDIHAHSLKAKNVEVSISGSGDAEVFCDGGKLKTRIVGSGDVKYHGNPESTDNKVVGSGDISKG</sequence>
<dbReference type="Pfam" id="PF10988">
    <property type="entry name" value="DUF2807"/>
    <property type="match status" value="1"/>
</dbReference>
<feature type="signal peptide" evidence="2">
    <location>
        <begin position="1"/>
        <end position="19"/>
    </location>
</feature>
<reference evidence="4 5" key="1">
    <citation type="journal article" date="2018" name="Int. J. Syst. Evol. Microbiol.">
        <title>Zhouia spongiae sp. nov., isolated from a marine sponge.</title>
        <authorList>
            <person name="Zhuang L."/>
            <person name="Lin B."/>
            <person name="Qin F."/>
            <person name="Luo L."/>
        </authorList>
    </citation>
    <scope>NUCLEOTIDE SEQUENCE [LARGE SCALE GENOMIC DNA]</scope>
    <source>
        <strain evidence="4 5">HN-Y44</strain>
    </source>
</reference>
<gene>
    <name evidence="4" type="ORF">MQE36_16550</name>
</gene>
<keyword evidence="2" id="KW-0732">Signal</keyword>
<protein>
    <submittedName>
        <fullName evidence="4">DUF2807 domain-containing protein</fullName>
    </submittedName>
</protein>
<evidence type="ECO:0000256" key="1">
    <source>
        <dbReference type="SAM" id="MobiDB-lite"/>
    </source>
</evidence>
<feature type="region of interest" description="Disordered" evidence="1">
    <location>
        <begin position="222"/>
        <end position="243"/>
    </location>
</feature>
<dbReference type="PANTHER" id="PTHR39200">
    <property type="entry name" value="HYPOTHETICAL EXPORTED PROTEIN"/>
    <property type="match status" value="1"/>
</dbReference>
<dbReference type="EMBL" id="CP094326">
    <property type="protein sequence ID" value="UNY98675.1"/>
    <property type="molecule type" value="Genomic_DNA"/>
</dbReference>
<feature type="chain" id="PRO_5045621524" evidence="2">
    <location>
        <begin position="20"/>
        <end position="243"/>
    </location>
</feature>
<evidence type="ECO:0000313" key="4">
    <source>
        <dbReference type="EMBL" id="UNY98675.1"/>
    </source>
</evidence>
<organism evidence="4 5">
    <name type="scientific">Zhouia spongiae</name>
    <dbReference type="NCBI Taxonomy" id="2202721"/>
    <lineage>
        <taxon>Bacteria</taxon>
        <taxon>Pseudomonadati</taxon>
        <taxon>Bacteroidota</taxon>
        <taxon>Flavobacteriia</taxon>
        <taxon>Flavobacteriales</taxon>
        <taxon>Flavobacteriaceae</taxon>
        <taxon>Zhouia</taxon>
    </lineage>
</organism>